<dbReference type="GO" id="GO:0005829">
    <property type="term" value="C:cytosol"/>
    <property type="evidence" value="ECO:0007669"/>
    <property type="project" value="TreeGrafter"/>
</dbReference>
<dbReference type="PANTHER" id="PTHR34984">
    <property type="entry name" value="CARBON STORAGE REGULATOR"/>
    <property type="match status" value="1"/>
</dbReference>
<proteinExistence type="inferred from homology"/>
<sequence>MLVLTRKLKEAIQIGDEIEVKILAVDGDQIKLGIEAPRNIEIHRKEVYLEIQKENNEAVRTVSLEGLKGFIKNEA</sequence>
<dbReference type="NCBIfam" id="TIGR00202">
    <property type="entry name" value="csrA"/>
    <property type="match status" value="1"/>
</dbReference>
<dbReference type="HAMAP" id="MF_00167">
    <property type="entry name" value="CsrA"/>
    <property type="match status" value="1"/>
</dbReference>
<evidence type="ECO:0000256" key="1">
    <source>
        <dbReference type="ARBA" id="ARBA00022490"/>
    </source>
</evidence>
<dbReference type="Gene3D" id="2.60.40.4380">
    <property type="entry name" value="Translational regulator CsrA"/>
    <property type="match status" value="1"/>
</dbReference>
<dbReference type="NCBIfam" id="NF002469">
    <property type="entry name" value="PRK01712.1"/>
    <property type="match status" value="1"/>
</dbReference>
<protein>
    <recommendedName>
        <fullName evidence="5">Translational regulator CsrA</fullName>
    </recommendedName>
</protein>
<dbReference type="GO" id="GO:0006402">
    <property type="term" value="P:mRNA catabolic process"/>
    <property type="evidence" value="ECO:0007669"/>
    <property type="project" value="InterPro"/>
</dbReference>
<comment type="subcellular location">
    <subcellularLocation>
        <location evidence="5">Cytoplasm</location>
    </subcellularLocation>
</comment>
<evidence type="ECO:0000256" key="3">
    <source>
        <dbReference type="ARBA" id="ARBA00022845"/>
    </source>
</evidence>
<keyword evidence="1 5" id="KW-0963">Cytoplasm</keyword>
<dbReference type="GO" id="GO:0048027">
    <property type="term" value="F:mRNA 5'-UTR binding"/>
    <property type="evidence" value="ECO:0007669"/>
    <property type="project" value="UniProtKB-UniRule"/>
</dbReference>
<evidence type="ECO:0000256" key="2">
    <source>
        <dbReference type="ARBA" id="ARBA00022491"/>
    </source>
</evidence>
<dbReference type="EMBL" id="ATAE01000041">
    <property type="protein sequence ID" value="ERN51969.1"/>
    <property type="molecule type" value="Genomic_DNA"/>
</dbReference>
<gene>
    <name evidence="5" type="primary">csrA</name>
    <name evidence="6" type="ORF">A33I_17915</name>
</gene>
<organism evidence="6 7">
    <name type="scientific">Alkalihalophilus marmarensis DSM 21297</name>
    <dbReference type="NCBI Taxonomy" id="1188261"/>
    <lineage>
        <taxon>Bacteria</taxon>
        <taxon>Bacillati</taxon>
        <taxon>Bacillota</taxon>
        <taxon>Bacilli</taxon>
        <taxon>Bacillales</taxon>
        <taxon>Bacillaceae</taxon>
        <taxon>Alkalihalophilus</taxon>
    </lineage>
</organism>
<dbReference type="GO" id="GO:0044781">
    <property type="term" value="P:bacterial-type flagellum organization"/>
    <property type="evidence" value="ECO:0007669"/>
    <property type="project" value="UniProtKB-KW"/>
</dbReference>
<keyword evidence="7" id="KW-1185">Reference proteome</keyword>
<dbReference type="InterPro" id="IPR003751">
    <property type="entry name" value="CsrA"/>
</dbReference>
<dbReference type="GO" id="GO:1902208">
    <property type="term" value="P:regulation of bacterial-type flagellum assembly"/>
    <property type="evidence" value="ECO:0007669"/>
    <property type="project" value="UniProtKB-UniRule"/>
</dbReference>
<dbReference type="RefSeq" id="WP_022629143.1">
    <property type="nucleotide sequence ID" value="NZ_ATAE01000041.1"/>
</dbReference>
<comment type="subunit">
    <text evidence="5">Homodimer; the beta-strands of each monomer intercalate to form a hydrophobic core, while the alpha-helices form wings that extend away from the core.</text>
</comment>
<evidence type="ECO:0000313" key="7">
    <source>
        <dbReference type="Proteomes" id="UP000017170"/>
    </source>
</evidence>
<evidence type="ECO:0000256" key="4">
    <source>
        <dbReference type="ARBA" id="ARBA00022884"/>
    </source>
</evidence>
<dbReference type="PATRIC" id="fig|1188261.3.peg.3076"/>
<dbReference type="InterPro" id="IPR036107">
    <property type="entry name" value="CsrA_sf"/>
</dbReference>
<dbReference type="GO" id="GO:0045947">
    <property type="term" value="P:negative regulation of translational initiation"/>
    <property type="evidence" value="ECO:0007669"/>
    <property type="project" value="UniProtKB-UniRule"/>
</dbReference>
<keyword evidence="3 5" id="KW-0810">Translation regulation</keyword>
<dbReference type="AlphaFoldDB" id="U6SJS7"/>
<comment type="similarity">
    <text evidence="5">Belongs to the CsrA/RsmA family.</text>
</comment>
<reference evidence="6 7" key="1">
    <citation type="journal article" date="2013" name="Genome Announc.">
        <title>Genome Sequence of the Extreme Obligate Alkaliphile Bacillus marmarensis Strain DSM 21297.</title>
        <authorList>
            <person name="Wernick D.G."/>
            <person name="Choi K.Y."/>
            <person name="Tat C.A."/>
            <person name="Lafontaine Rivera J.G."/>
            <person name="Liao J.C."/>
        </authorList>
    </citation>
    <scope>NUCLEOTIDE SEQUENCE [LARGE SCALE GENOMIC DNA]</scope>
    <source>
        <strain evidence="6 7">DSM 21297</strain>
    </source>
</reference>
<dbReference type="GO" id="GO:0006109">
    <property type="term" value="P:regulation of carbohydrate metabolic process"/>
    <property type="evidence" value="ECO:0007669"/>
    <property type="project" value="InterPro"/>
</dbReference>
<keyword evidence="5" id="KW-1005">Bacterial flagellum biogenesis</keyword>
<keyword evidence="2 5" id="KW-0678">Repressor</keyword>
<comment type="caution">
    <text evidence="6">The sequence shown here is derived from an EMBL/GenBank/DDBJ whole genome shotgun (WGS) entry which is preliminary data.</text>
</comment>
<name>U6SJS7_9BACI</name>
<evidence type="ECO:0000313" key="6">
    <source>
        <dbReference type="EMBL" id="ERN51969.1"/>
    </source>
</evidence>
<accession>U6SJS7</accession>
<evidence type="ECO:0000256" key="5">
    <source>
        <dbReference type="HAMAP-Rule" id="MF_00167"/>
    </source>
</evidence>
<dbReference type="FunFam" id="2.60.40.4380:FF:000002">
    <property type="entry name" value="Translational regulator CsrA"/>
    <property type="match status" value="1"/>
</dbReference>
<dbReference type="Proteomes" id="UP000017170">
    <property type="component" value="Unassembled WGS sequence"/>
</dbReference>
<dbReference type="SUPFAM" id="SSF117130">
    <property type="entry name" value="CsrA-like"/>
    <property type="match status" value="1"/>
</dbReference>
<dbReference type="Pfam" id="PF02599">
    <property type="entry name" value="CsrA"/>
    <property type="match status" value="1"/>
</dbReference>
<keyword evidence="4 5" id="KW-0694">RNA-binding</keyword>
<comment type="function">
    <text evidence="5">A translational regulator that binds mRNA to regulate translation initiation and/or mRNA stability. Usually binds in the 5'-UTR at or near the Shine-Dalgarno sequence preventing ribosome-binding, thus repressing translation. Its main target seems to be the major flagellin gene, while its function is anatagonized by FliW.</text>
</comment>
<dbReference type="PANTHER" id="PTHR34984:SF1">
    <property type="entry name" value="CARBON STORAGE REGULATOR"/>
    <property type="match status" value="1"/>
</dbReference>